<dbReference type="KEGG" id="salk:FBQ74_08510"/>
<feature type="transmembrane region" description="Helical" evidence="1">
    <location>
        <begin position="20"/>
        <end position="39"/>
    </location>
</feature>
<dbReference type="RefSeq" id="WP_139756271.1">
    <property type="nucleotide sequence ID" value="NZ_CP039852.1"/>
</dbReference>
<proteinExistence type="predicted"/>
<evidence type="ECO:0008006" key="4">
    <source>
        <dbReference type="Google" id="ProtNLM"/>
    </source>
</evidence>
<sequence>MTYNVTRINAHKTSLTLAGTLSLLSIISAVLGGISLLFGNDVHTSFNFFFTISGSGVLFNSLMLVITPLLTFVMTYLAALVFCFLFNVVTQYTGGLSIVLTKSDDL</sequence>
<evidence type="ECO:0000256" key="1">
    <source>
        <dbReference type="SAM" id="Phobius"/>
    </source>
</evidence>
<feature type="transmembrane region" description="Helical" evidence="1">
    <location>
        <begin position="76"/>
        <end position="100"/>
    </location>
</feature>
<keyword evidence="1" id="KW-0472">Membrane</keyword>
<evidence type="ECO:0000313" key="3">
    <source>
        <dbReference type="Proteomes" id="UP000304912"/>
    </source>
</evidence>
<protein>
    <recommendedName>
        <fullName evidence="4">DUF3566 domain-containing protein</fullName>
    </recommendedName>
</protein>
<reference evidence="2 3" key="1">
    <citation type="submission" date="2019-04" db="EMBL/GenBank/DDBJ databases">
        <title>Salinimonas iocasae sp. nov., a halophilic bacterium isolated from the outer tube casing of tubeworms in Okinawa Trough.</title>
        <authorList>
            <person name="Zhang H."/>
            <person name="Wang H."/>
            <person name="Li C."/>
        </authorList>
    </citation>
    <scope>NUCLEOTIDE SEQUENCE [LARGE SCALE GENOMIC DNA]</scope>
    <source>
        <strain evidence="2 3">KX18D6</strain>
    </source>
</reference>
<dbReference type="EMBL" id="CP039852">
    <property type="protein sequence ID" value="QCZ93527.1"/>
    <property type="molecule type" value="Genomic_DNA"/>
</dbReference>
<feature type="transmembrane region" description="Helical" evidence="1">
    <location>
        <begin position="46"/>
        <end position="70"/>
    </location>
</feature>
<name>A0A5B7YCU8_9ALTE</name>
<dbReference type="Proteomes" id="UP000304912">
    <property type="component" value="Chromosome"/>
</dbReference>
<organism evidence="2 3">
    <name type="scientific">Salinimonas iocasae</name>
    <dbReference type="NCBI Taxonomy" id="2572577"/>
    <lineage>
        <taxon>Bacteria</taxon>
        <taxon>Pseudomonadati</taxon>
        <taxon>Pseudomonadota</taxon>
        <taxon>Gammaproteobacteria</taxon>
        <taxon>Alteromonadales</taxon>
        <taxon>Alteromonadaceae</taxon>
        <taxon>Alteromonas/Salinimonas group</taxon>
        <taxon>Salinimonas</taxon>
    </lineage>
</organism>
<gene>
    <name evidence="2" type="ORF">FBQ74_08510</name>
</gene>
<keyword evidence="3" id="KW-1185">Reference proteome</keyword>
<keyword evidence="1" id="KW-0812">Transmembrane</keyword>
<accession>A0A5B7YCU8</accession>
<keyword evidence="1" id="KW-1133">Transmembrane helix</keyword>
<dbReference type="AlphaFoldDB" id="A0A5B7YCU8"/>
<evidence type="ECO:0000313" key="2">
    <source>
        <dbReference type="EMBL" id="QCZ93527.1"/>
    </source>
</evidence>